<evidence type="ECO:0000256" key="2">
    <source>
        <dbReference type="ARBA" id="ARBA00022475"/>
    </source>
</evidence>
<evidence type="ECO:0000313" key="9">
    <source>
        <dbReference type="EMBL" id="SEA97579.1"/>
    </source>
</evidence>
<evidence type="ECO:0000256" key="3">
    <source>
        <dbReference type="ARBA" id="ARBA00022692"/>
    </source>
</evidence>
<comment type="subcellular location">
    <subcellularLocation>
        <location evidence="1">Cell membrane</location>
        <topology evidence="1">Multi-pass membrane protein</topology>
    </subcellularLocation>
</comment>
<gene>
    <name evidence="9" type="ORF">SAMN05660964_03007</name>
</gene>
<keyword evidence="10" id="KW-1185">Reference proteome</keyword>
<evidence type="ECO:0000259" key="8">
    <source>
        <dbReference type="Pfam" id="PF12704"/>
    </source>
</evidence>
<sequence length="419" mass="45878">MILLNLTLRSLWNRRASLLLTLFSIAISVALLLGVEYIRKEAKSSFLSTISGTDLVVGARSGPVQLLLYSVFRIGNATNNISWQSYQDIASKPLVDWTIPISLGDSHKGYRVLGTNQDYFRYYRHGDKRLLEFAEGKPFAGVFDAVLGAEVARKLSYQLHDKIVIAHGAAATSFTLHADKPFQVVGILKPTGTPIDRTVHVSLEGIEAVHIDWVGGAKVPGYQISADEALQKNLQPKVITAFMVGLKNRAAAFRVQREINDYKREPLLATVPGVALAELWQAIGMFENVLRIITGFVVIAGLLGMLTTLLSTLNERRREMAILRAVGAHPRQVFLLFVLEAGVLAVLGCLLGAGLVFIGLLAARPWVMAEYGFYLSTWIPDMNDGLLLAVVAVLALLFSLIPGAIAYQRSLQDGLTVRV</sequence>
<dbReference type="Pfam" id="PF02687">
    <property type="entry name" value="FtsX"/>
    <property type="match status" value="1"/>
</dbReference>
<keyword evidence="5 6" id="KW-0472">Membrane</keyword>
<evidence type="ECO:0000256" key="6">
    <source>
        <dbReference type="SAM" id="Phobius"/>
    </source>
</evidence>
<dbReference type="RefSeq" id="WP_093069938.1">
    <property type="nucleotide sequence ID" value="NZ_FNQP01000021.1"/>
</dbReference>
<feature type="transmembrane region" description="Helical" evidence="6">
    <location>
        <begin position="292"/>
        <end position="313"/>
    </location>
</feature>
<dbReference type="PANTHER" id="PTHR43738">
    <property type="entry name" value="ABC TRANSPORTER, MEMBRANE PROTEIN"/>
    <property type="match status" value="1"/>
</dbReference>
<evidence type="ECO:0000256" key="1">
    <source>
        <dbReference type="ARBA" id="ARBA00004651"/>
    </source>
</evidence>
<feature type="transmembrane region" description="Helical" evidence="6">
    <location>
        <begin position="386"/>
        <end position="407"/>
    </location>
</feature>
<dbReference type="InterPro" id="IPR025857">
    <property type="entry name" value="MacB_PCD"/>
</dbReference>
<reference evidence="9 10" key="1">
    <citation type="submission" date="2016-10" db="EMBL/GenBank/DDBJ databases">
        <authorList>
            <person name="de Groot N.N."/>
        </authorList>
    </citation>
    <scope>NUCLEOTIDE SEQUENCE [LARGE SCALE GENOMIC DNA]</scope>
    <source>
        <strain evidence="9 10">DSM 21228</strain>
    </source>
</reference>
<feature type="domain" description="MacB-like periplasmic core" evidence="8">
    <location>
        <begin position="19"/>
        <end position="261"/>
    </location>
</feature>
<keyword evidence="4 6" id="KW-1133">Transmembrane helix</keyword>
<evidence type="ECO:0000259" key="7">
    <source>
        <dbReference type="Pfam" id="PF02687"/>
    </source>
</evidence>
<dbReference type="PANTHER" id="PTHR43738:SF2">
    <property type="entry name" value="ABC TRANSPORTER PERMEASE"/>
    <property type="match status" value="1"/>
</dbReference>
<proteinExistence type="predicted"/>
<keyword evidence="3 6" id="KW-0812">Transmembrane</keyword>
<protein>
    <submittedName>
        <fullName evidence="9">Putative ABC transport system permease protein</fullName>
    </submittedName>
</protein>
<keyword evidence="2" id="KW-1003">Cell membrane</keyword>
<dbReference type="Proteomes" id="UP000199397">
    <property type="component" value="Unassembled WGS sequence"/>
</dbReference>
<dbReference type="AlphaFoldDB" id="A0A1H4FJP1"/>
<evidence type="ECO:0000256" key="5">
    <source>
        <dbReference type="ARBA" id="ARBA00023136"/>
    </source>
</evidence>
<name>A0A1H4FJP1_9GAMM</name>
<accession>A0A1H4FJP1</accession>
<organism evidence="9 10">
    <name type="scientific">Thiothrix caldifontis</name>
    <dbReference type="NCBI Taxonomy" id="525918"/>
    <lineage>
        <taxon>Bacteria</taxon>
        <taxon>Pseudomonadati</taxon>
        <taxon>Pseudomonadota</taxon>
        <taxon>Gammaproteobacteria</taxon>
        <taxon>Thiotrichales</taxon>
        <taxon>Thiotrichaceae</taxon>
        <taxon>Thiothrix</taxon>
    </lineage>
</organism>
<feature type="transmembrane region" description="Helical" evidence="6">
    <location>
        <begin position="333"/>
        <end position="366"/>
    </location>
</feature>
<dbReference type="EMBL" id="FNQP01000021">
    <property type="protein sequence ID" value="SEA97579.1"/>
    <property type="molecule type" value="Genomic_DNA"/>
</dbReference>
<dbReference type="OrthoDB" id="9784014at2"/>
<evidence type="ECO:0000256" key="4">
    <source>
        <dbReference type="ARBA" id="ARBA00022989"/>
    </source>
</evidence>
<dbReference type="Pfam" id="PF12704">
    <property type="entry name" value="MacB_PCD"/>
    <property type="match status" value="1"/>
</dbReference>
<evidence type="ECO:0000313" key="10">
    <source>
        <dbReference type="Proteomes" id="UP000199397"/>
    </source>
</evidence>
<dbReference type="InterPro" id="IPR051125">
    <property type="entry name" value="ABC-4/HrtB_transporter"/>
</dbReference>
<feature type="transmembrane region" description="Helical" evidence="6">
    <location>
        <begin position="16"/>
        <end position="38"/>
    </location>
</feature>
<feature type="domain" description="ABC3 transporter permease C-terminal" evidence="7">
    <location>
        <begin position="292"/>
        <end position="405"/>
    </location>
</feature>
<dbReference type="GO" id="GO:0005886">
    <property type="term" value="C:plasma membrane"/>
    <property type="evidence" value="ECO:0007669"/>
    <property type="project" value="UniProtKB-SubCell"/>
</dbReference>
<dbReference type="InterPro" id="IPR003838">
    <property type="entry name" value="ABC3_permease_C"/>
</dbReference>
<dbReference type="STRING" id="525918.SAMN05660964_03007"/>